<dbReference type="Gene3D" id="3.20.20.150">
    <property type="entry name" value="Divalent-metal-dependent TIM barrel enzymes"/>
    <property type="match status" value="1"/>
</dbReference>
<organism evidence="1 2">
    <name type="scientific">Leptospirillum ferrodiazotrophum</name>
    <dbReference type="NCBI Taxonomy" id="412449"/>
    <lineage>
        <taxon>Bacteria</taxon>
        <taxon>Pseudomonadati</taxon>
        <taxon>Nitrospirota</taxon>
        <taxon>Nitrospiria</taxon>
        <taxon>Nitrospirales</taxon>
        <taxon>Nitrospiraceae</taxon>
        <taxon>Leptospirillum</taxon>
    </lineage>
</organism>
<proteinExistence type="predicted"/>
<gene>
    <name evidence="1" type="ORF">UBAL3_95950008</name>
</gene>
<dbReference type="Proteomes" id="UP000009374">
    <property type="component" value="Unassembled WGS sequence"/>
</dbReference>
<keyword evidence="2" id="KW-1185">Reference proteome</keyword>
<name>C6I0R0_9BACT</name>
<dbReference type="EMBL" id="GG693888">
    <property type="protein sequence ID" value="EES51510.1"/>
    <property type="molecule type" value="Genomic_DNA"/>
</dbReference>
<evidence type="ECO:0000313" key="2">
    <source>
        <dbReference type="Proteomes" id="UP000009374"/>
    </source>
</evidence>
<protein>
    <submittedName>
        <fullName evidence="1">Uncharacterized protein</fullName>
    </submittedName>
</protein>
<sequence length="437" mass="49500">MPLIAPGDRPLAGLSTDLYFPPVAELIAHLEESPPDYLEIFRGRTIDLKELRAQLPPALPLTYHGDCLWYTQPGYSTDPEFREEERRACRHMEALRAPWMIHECAQKSMEGFDFGLYAPPLLTPEGAQVAREGALTLLQAMEGRLLLVETPPFPPHPPGGMDLGDFFRILTQGTPLAIGLDLGHCLTYLSASDRPVDIPSVLDWLGGFPLERVVEIHAGGMHFLSLDGRTWPVDDHSFPLPIVLFDLLEAVLTRLHLPSLQGIALEVDNKESRHAAQEFARFRDIVRHHAKPGGFSLPPATPFRSPLPSADRDRVREGYRHLARDLSGNHHSPYSQHLYRQEIWEFGGNMDELFPETLARLREAGVDVRASFVDYFNREPHENRPGEDFLEIKIRRAGDWIDHLTETHPEIPLSLRETRHREAQSLLHAQNLYNGDP</sequence>
<evidence type="ECO:0000313" key="1">
    <source>
        <dbReference type="EMBL" id="EES51510.1"/>
    </source>
</evidence>
<reference evidence="1 2" key="1">
    <citation type="journal article" date="2009" name="Appl. Environ. Microbiol.">
        <title>Community genomic and proteomic analyses of chemoautotrophic iron-oxidizing "Leptospirillum rubarum" (Group II) and "Leptospirillum ferrodiazotrophum" (Group III) bacteria in acid mine drainage biofilms.</title>
        <authorList>
            <person name="Goltsman D.S."/>
            <person name="Denef V.J."/>
            <person name="Singer S.W."/>
            <person name="VerBerkmoes N.C."/>
            <person name="Lefsrud M."/>
            <person name="Mueller R.S."/>
            <person name="Dick G.J."/>
            <person name="Sun C.L."/>
            <person name="Wheeler K.E."/>
            <person name="Zemla A."/>
            <person name="Baker B.J."/>
            <person name="Hauser L."/>
            <person name="Land M."/>
            <person name="Shah M.B."/>
            <person name="Thelen M.P."/>
            <person name="Hettich R.L."/>
            <person name="Banfield J.F."/>
        </authorList>
    </citation>
    <scope>NUCLEOTIDE SEQUENCE [LARGE SCALE GENOMIC DNA]</scope>
</reference>
<accession>C6I0R0</accession>
<dbReference type="AlphaFoldDB" id="C6I0R0"/>